<keyword evidence="3" id="KW-1133">Transmembrane helix</keyword>
<keyword evidence="3" id="KW-0812">Transmembrane</keyword>
<dbReference type="Pfam" id="PF07690">
    <property type="entry name" value="MFS_1"/>
    <property type="match status" value="1"/>
</dbReference>
<evidence type="ECO:0000313" key="4">
    <source>
        <dbReference type="EMBL" id="RRK33829.1"/>
    </source>
</evidence>
<name>A0A426DM17_9FIRM</name>
<feature type="transmembrane region" description="Helical" evidence="3">
    <location>
        <begin position="410"/>
        <end position="431"/>
    </location>
</feature>
<gene>
    <name evidence="4" type="ORF">EBB54_22550</name>
</gene>
<accession>A0A426DM17</accession>
<dbReference type="Gene3D" id="1.20.1250.20">
    <property type="entry name" value="MFS general substrate transporter like domains"/>
    <property type="match status" value="2"/>
</dbReference>
<dbReference type="SUPFAM" id="SSF103473">
    <property type="entry name" value="MFS general substrate transporter"/>
    <property type="match status" value="1"/>
</dbReference>
<feature type="transmembrane region" description="Helical" evidence="3">
    <location>
        <begin position="380"/>
        <end position="403"/>
    </location>
</feature>
<feature type="transmembrane region" description="Helical" evidence="3">
    <location>
        <begin position="149"/>
        <end position="169"/>
    </location>
</feature>
<keyword evidence="5" id="KW-1185">Reference proteome</keyword>
<dbReference type="AlphaFoldDB" id="A0A426DM17"/>
<reference evidence="4" key="1">
    <citation type="submission" date="2018-10" db="EMBL/GenBank/DDBJ databases">
        <title>Schaedlerella arabinophila gen. nov. sp. nov., isolated from the mouse intestinal tract and comparative analysis with the genome of the closely related altered Schaedler flora strain ASF502.</title>
        <authorList>
            <person name="Miyake S."/>
            <person name="Soh M."/>
            <person name="Seedorf H."/>
        </authorList>
    </citation>
    <scope>NUCLEOTIDE SEQUENCE [LARGE SCALE GENOMIC DNA]</scope>
    <source>
        <strain evidence="4">DSM 106076</strain>
    </source>
</reference>
<evidence type="ECO:0000256" key="1">
    <source>
        <dbReference type="ARBA" id="ARBA00004651"/>
    </source>
</evidence>
<feature type="region of interest" description="Disordered" evidence="2">
    <location>
        <begin position="240"/>
        <end position="259"/>
    </location>
</feature>
<dbReference type="InterPro" id="IPR050327">
    <property type="entry name" value="Proton-linked_MCT"/>
</dbReference>
<dbReference type="GO" id="GO:0022857">
    <property type="term" value="F:transmembrane transporter activity"/>
    <property type="evidence" value="ECO:0007669"/>
    <property type="project" value="InterPro"/>
</dbReference>
<feature type="transmembrane region" description="Helical" evidence="3">
    <location>
        <begin position="116"/>
        <end position="137"/>
    </location>
</feature>
<feature type="transmembrane region" description="Helical" evidence="3">
    <location>
        <begin position="352"/>
        <end position="374"/>
    </location>
</feature>
<feature type="transmembrane region" description="Helical" evidence="3">
    <location>
        <begin position="91"/>
        <end position="110"/>
    </location>
</feature>
<sequence length="471" mass="50286">MEQIKTMEQMKTMEQTKTMNRRRNRMMASGACIIFFTGFPHVWSIFQPYVMEQAGWSQGQASMCFYLSLAAFVFGNIIGGRMQDGGNPQKVLWNGGLLFSAGILFSAFLITPSPVFFYITYGIMQGFGQGMVYTTIISTAQKWFRDRPGFASGVIVTANGLCGFFLAPVSRSLLAQGGPKLALLLIGLAIAMAWIAGYLFFAVPGQEAEGADAGTADGMEAVVGAGAAVVTEAVSESGSAVVTGSSHKPGSSDETEAAGKRRFAGYRQESENQRQYTSGEMIRTRKFYYLLLTMLFGLLSYFLVSPVSQSYQISLGIPEAAAVSAVMFGSVMNAGMRLALPTLADRIGRVPCIRAVLLLAAAAMAVLGTARSYGATAAVIAVYGCYGGIMGSFPAFTSSIFGIRHTGENYGYVMLGIVIATFAAPGITRLLTGNGLGIQAVFLTGVAFAVLAFVCLTLLERELKKGENTWH</sequence>
<proteinExistence type="predicted"/>
<dbReference type="GO" id="GO:0005886">
    <property type="term" value="C:plasma membrane"/>
    <property type="evidence" value="ECO:0007669"/>
    <property type="project" value="UniProtKB-SubCell"/>
</dbReference>
<comment type="subcellular location">
    <subcellularLocation>
        <location evidence="1">Cell membrane</location>
        <topology evidence="1">Multi-pass membrane protein</topology>
    </subcellularLocation>
</comment>
<dbReference type="RefSeq" id="WP_125129034.1">
    <property type="nucleotide sequence ID" value="NZ_RHJS01000002.1"/>
</dbReference>
<feature type="transmembrane region" description="Helical" evidence="3">
    <location>
        <begin position="320"/>
        <end position="340"/>
    </location>
</feature>
<feature type="transmembrane region" description="Helical" evidence="3">
    <location>
        <begin position="60"/>
        <end position="79"/>
    </location>
</feature>
<dbReference type="PANTHER" id="PTHR11360">
    <property type="entry name" value="MONOCARBOXYLATE TRANSPORTER"/>
    <property type="match status" value="1"/>
</dbReference>
<dbReference type="InterPro" id="IPR036259">
    <property type="entry name" value="MFS_trans_sf"/>
</dbReference>
<dbReference type="Proteomes" id="UP000274920">
    <property type="component" value="Unassembled WGS sequence"/>
</dbReference>
<dbReference type="EMBL" id="RHJS01000002">
    <property type="protein sequence ID" value="RRK33829.1"/>
    <property type="molecule type" value="Genomic_DNA"/>
</dbReference>
<feature type="transmembrane region" description="Helical" evidence="3">
    <location>
        <begin position="181"/>
        <end position="201"/>
    </location>
</feature>
<evidence type="ECO:0000256" key="2">
    <source>
        <dbReference type="SAM" id="MobiDB-lite"/>
    </source>
</evidence>
<dbReference type="InterPro" id="IPR011701">
    <property type="entry name" value="MFS"/>
</dbReference>
<keyword evidence="3" id="KW-0472">Membrane</keyword>
<feature type="transmembrane region" description="Helical" evidence="3">
    <location>
        <begin position="437"/>
        <end position="459"/>
    </location>
</feature>
<protein>
    <submittedName>
        <fullName evidence="4">MFS transporter</fullName>
    </submittedName>
</protein>
<comment type="caution">
    <text evidence="4">The sequence shown here is derived from an EMBL/GenBank/DDBJ whole genome shotgun (WGS) entry which is preliminary data.</text>
</comment>
<evidence type="ECO:0000313" key="5">
    <source>
        <dbReference type="Proteomes" id="UP000274920"/>
    </source>
</evidence>
<feature type="transmembrane region" description="Helical" evidence="3">
    <location>
        <begin position="287"/>
        <end position="308"/>
    </location>
</feature>
<evidence type="ECO:0000256" key="3">
    <source>
        <dbReference type="SAM" id="Phobius"/>
    </source>
</evidence>
<organism evidence="4 5">
    <name type="scientific">Schaedlerella arabinosiphila</name>
    <dbReference type="NCBI Taxonomy" id="2044587"/>
    <lineage>
        <taxon>Bacteria</taxon>
        <taxon>Bacillati</taxon>
        <taxon>Bacillota</taxon>
        <taxon>Clostridia</taxon>
        <taxon>Lachnospirales</taxon>
        <taxon>Lachnospiraceae</taxon>
        <taxon>Schaedlerella</taxon>
    </lineage>
</organism>